<dbReference type="PANTHER" id="PTHR42770:SF11">
    <property type="entry name" value="INNER MEMBRANE TRANSPORT PROTEIN YBAT"/>
    <property type="match status" value="1"/>
</dbReference>
<feature type="transmembrane region" description="Helical" evidence="6">
    <location>
        <begin position="238"/>
        <end position="261"/>
    </location>
</feature>
<accession>A0A5B8Y1L5</accession>
<dbReference type="Proteomes" id="UP000315995">
    <property type="component" value="Chromosome"/>
</dbReference>
<dbReference type="PANTHER" id="PTHR42770">
    <property type="entry name" value="AMINO ACID TRANSPORTER-RELATED"/>
    <property type="match status" value="1"/>
</dbReference>
<feature type="transmembrane region" description="Helical" evidence="6">
    <location>
        <begin position="333"/>
        <end position="353"/>
    </location>
</feature>
<evidence type="ECO:0000256" key="2">
    <source>
        <dbReference type="ARBA" id="ARBA00022475"/>
    </source>
</evidence>
<reference evidence="7 8" key="1">
    <citation type="submission" date="2019-06" db="EMBL/GenBank/DDBJ databases">
        <title>Persicimonas caeni gen. nov., sp. nov., a predatory bacterium isolated from solar saltern.</title>
        <authorList>
            <person name="Wang S."/>
        </authorList>
    </citation>
    <scope>NUCLEOTIDE SEQUENCE [LARGE SCALE GENOMIC DNA]</scope>
    <source>
        <strain evidence="7 8">YN101</strain>
    </source>
</reference>
<evidence type="ECO:0000256" key="3">
    <source>
        <dbReference type="ARBA" id="ARBA00022692"/>
    </source>
</evidence>
<feature type="transmembrane region" description="Helical" evidence="6">
    <location>
        <begin position="21"/>
        <end position="42"/>
    </location>
</feature>
<dbReference type="PIRSF" id="PIRSF006060">
    <property type="entry name" value="AA_transporter"/>
    <property type="match status" value="1"/>
</dbReference>
<name>A0A4Y6PPU1_PERCE</name>
<dbReference type="GO" id="GO:0005886">
    <property type="term" value="C:plasma membrane"/>
    <property type="evidence" value="ECO:0007669"/>
    <property type="project" value="UniProtKB-SubCell"/>
</dbReference>
<feature type="transmembrane region" description="Helical" evidence="6">
    <location>
        <begin position="397"/>
        <end position="416"/>
    </location>
</feature>
<evidence type="ECO:0000256" key="1">
    <source>
        <dbReference type="ARBA" id="ARBA00004651"/>
    </source>
</evidence>
<keyword evidence="2" id="KW-1003">Cell membrane</keyword>
<sequence>MSESDRSTSQSELERSLGLKEALTIGVGTMIGAGIFIFPGLASGKAGMAATVSFALGGLISVLVAMCTSELATGIPKSGGTYYFVSEGLGKLPGAVAGIGLWWGLVFASSFYLVGFGLYINQIFGELGVGFEVNARALGVSAAIALTVVNVLGTEKTGELQDVIVLILATLLTVFLSYGIIDATGIIGEARVSEEFAPEGLGPIFTTAALVYTSYLGFAQIANVAGEVKEPDKNLPRAMIGSVLIVAVLYIATIFVATSVLGYERLGELGETAMVEVGRGLWATVGAVVVLSGGLLATLSSANASILSSSRSVYALASDKLLPERASKVNEMLGTPVVSILMAGVPVVALVALGQVETLAEVASCLHLVLYGSMCLAVLMLRRSSPDWYSPSFQTSLYPFVPALGALASFALIAFMKPLSQLLAGGIIAAAALWYLAYRKWPHENG</sequence>
<feature type="transmembrane region" description="Helical" evidence="6">
    <location>
        <begin position="201"/>
        <end position="226"/>
    </location>
</feature>
<keyword evidence="4 6" id="KW-1133">Transmembrane helix</keyword>
<gene>
    <name evidence="7" type="ORF">FIV42_05950</name>
</gene>
<evidence type="ECO:0000256" key="5">
    <source>
        <dbReference type="ARBA" id="ARBA00023136"/>
    </source>
</evidence>
<dbReference type="InterPro" id="IPR002293">
    <property type="entry name" value="AA/rel_permease1"/>
</dbReference>
<dbReference type="OrthoDB" id="138827at2"/>
<keyword evidence="8" id="KW-1185">Reference proteome</keyword>
<evidence type="ECO:0000313" key="7">
    <source>
        <dbReference type="EMBL" id="QDG50290.1"/>
    </source>
</evidence>
<organism evidence="7 8">
    <name type="scientific">Persicimonas caeni</name>
    <dbReference type="NCBI Taxonomy" id="2292766"/>
    <lineage>
        <taxon>Bacteria</taxon>
        <taxon>Deltaproteobacteria</taxon>
        <taxon>Bradymonadales</taxon>
        <taxon>Bradymonadaceae</taxon>
        <taxon>Persicimonas</taxon>
    </lineage>
</organism>
<keyword evidence="5 6" id="KW-0472">Membrane</keyword>
<feature type="transmembrane region" description="Helical" evidence="6">
    <location>
        <begin position="92"/>
        <end position="113"/>
    </location>
</feature>
<evidence type="ECO:0000256" key="6">
    <source>
        <dbReference type="SAM" id="Phobius"/>
    </source>
</evidence>
<dbReference type="Gene3D" id="1.20.1740.10">
    <property type="entry name" value="Amino acid/polyamine transporter I"/>
    <property type="match status" value="1"/>
</dbReference>
<feature type="transmembrane region" description="Helical" evidence="6">
    <location>
        <begin position="422"/>
        <end position="438"/>
    </location>
</feature>
<dbReference type="EMBL" id="CP041186">
    <property type="protein sequence ID" value="QDG50290.1"/>
    <property type="molecule type" value="Genomic_DNA"/>
</dbReference>
<proteinExistence type="predicted"/>
<feature type="transmembrane region" description="Helical" evidence="6">
    <location>
        <begin position="133"/>
        <end position="151"/>
    </location>
</feature>
<dbReference type="GO" id="GO:0022857">
    <property type="term" value="F:transmembrane transporter activity"/>
    <property type="evidence" value="ECO:0007669"/>
    <property type="project" value="InterPro"/>
</dbReference>
<accession>A0A4Y6PPU1</accession>
<feature type="transmembrane region" description="Helical" evidence="6">
    <location>
        <begin position="163"/>
        <end position="181"/>
    </location>
</feature>
<protein>
    <submittedName>
        <fullName evidence="7">Amino acid permease</fullName>
    </submittedName>
</protein>
<evidence type="ECO:0000256" key="4">
    <source>
        <dbReference type="ARBA" id="ARBA00022989"/>
    </source>
</evidence>
<dbReference type="AlphaFoldDB" id="A0A4Y6PPU1"/>
<evidence type="ECO:0000313" key="8">
    <source>
        <dbReference type="Proteomes" id="UP000315995"/>
    </source>
</evidence>
<feature type="transmembrane region" description="Helical" evidence="6">
    <location>
        <begin position="48"/>
        <end position="71"/>
    </location>
</feature>
<comment type="subcellular location">
    <subcellularLocation>
        <location evidence="1">Cell membrane</location>
        <topology evidence="1">Multi-pass membrane protein</topology>
    </subcellularLocation>
</comment>
<dbReference type="Pfam" id="PF13520">
    <property type="entry name" value="AA_permease_2"/>
    <property type="match status" value="1"/>
</dbReference>
<feature type="transmembrane region" description="Helical" evidence="6">
    <location>
        <begin position="281"/>
        <end position="302"/>
    </location>
</feature>
<feature type="transmembrane region" description="Helical" evidence="6">
    <location>
        <begin position="359"/>
        <end position="381"/>
    </location>
</feature>
<keyword evidence="3 6" id="KW-0812">Transmembrane</keyword>
<dbReference type="RefSeq" id="WP_141196786.1">
    <property type="nucleotide sequence ID" value="NZ_CP041186.1"/>
</dbReference>
<dbReference type="InterPro" id="IPR050367">
    <property type="entry name" value="APC_superfamily"/>
</dbReference>